<dbReference type="Pfam" id="PF18758">
    <property type="entry name" value="KDZ"/>
    <property type="match status" value="1"/>
</dbReference>
<reference evidence="2" key="1">
    <citation type="journal article" date="2014" name="Proc. Natl. Acad. Sci. U.S.A.">
        <title>Extensive sampling of basidiomycete genomes demonstrates inadequacy of the white-rot/brown-rot paradigm for wood decay fungi.</title>
        <authorList>
            <person name="Riley R."/>
            <person name="Salamov A.A."/>
            <person name="Brown D.W."/>
            <person name="Nagy L.G."/>
            <person name="Floudas D."/>
            <person name="Held B.W."/>
            <person name="Levasseur A."/>
            <person name="Lombard V."/>
            <person name="Morin E."/>
            <person name="Otillar R."/>
            <person name="Lindquist E.A."/>
            <person name="Sun H."/>
            <person name="LaButti K.M."/>
            <person name="Schmutz J."/>
            <person name="Jabbour D."/>
            <person name="Luo H."/>
            <person name="Baker S.E."/>
            <person name="Pisabarro A.G."/>
            <person name="Walton J.D."/>
            <person name="Blanchette R.A."/>
            <person name="Henrissat B."/>
            <person name="Martin F."/>
            <person name="Cullen D."/>
            <person name="Hibbett D.S."/>
            <person name="Grigoriev I.V."/>
        </authorList>
    </citation>
    <scope>NUCLEOTIDE SEQUENCE [LARGE SCALE GENOMIC DNA]</scope>
    <source>
        <strain evidence="2">MUCL 33604</strain>
    </source>
</reference>
<keyword evidence="2" id="KW-1185">Reference proteome</keyword>
<dbReference type="AlphaFoldDB" id="A0A067PFV7"/>
<evidence type="ECO:0000313" key="2">
    <source>
        <dbReference type="Proteomes" id="UP000027265"/>
    </source>
</evidence>
<dbReference type="OrthoDB" id="3257768at2759"/>
<dbReference type="EMBL" id="KL197788">
    <property type="protein sequence ID" value="KDQ49351.1"/>
    <property type="molecule type" value="Genomic_DNA"/>
</dbReference>
<protein>
    <submittedName>
        <fullName evidence="1">Uncharacterized protein</fullName>
    </submittedName>
</protein>
<dbReference type="Proteomes" id="UP000027265">
    <property type="component" value="Unassembled WGS sequence"/>
</dbReference>
<evidence type="ECO:0000313" key="1">
    <source>
        <dbReference type="EMBL" id="KDQ49351.1"/>
    </source>
</evidence>
<sequence length="179" mass="20902">MQKKKKLKGMVITGVVGVCCRHGCFCSMVDLQWGERYANTDYAVMNALQDRKDLLWILLTYDIGCQYCINFIKRIIEEWPDDAALWEWVIRILVPKMHLYSHKDDCQYAFSLNYAKCVSRTHGEKIESLWAPGKELRGSTQEMNGGHRHDTLHDDHNTGNFRKNQELCECLQFKRSRPG</sequence>
<organism evidence="1 2">
    <name type="scientific">Jaapia argillacea MUCL 33604</name>
    <dbReference type="NCBI Taxonomy" id="933084"/>
    <lineage>
        <taxon>Eukaryota</taxon>
        <taxon>Fungi</taxon>
        <taxon>Dikarya</taxon>
        <taxon>Basidiomycota</taxon>
        <taxon>Agaricomycotina</taxon>
        <taxon>Agaricomycetes</taxon>
        <taxon>Agaricomycetidae</taxon>
        <taxon>Jaapiales</taxon>
        <taxon>Jaapiaceae</taxon>
        <taxon>Jaapia</taxon>
    </lineage>
</organism>
<dbReference type="InParanoid" id="A0A067PFV7"/>
<gene>
    <name evidence="1" type="ORF">JAAARDRAFT_143577</name>
</gene>
<proteinExistence type="predicted"/>
<dbReference type="STRING" id="933084.A0A067PFV7"/>
<name>A0A067PFV7_9AGAM</name>
<accession>A0A067PFV7</accession>
<dbReference type="HOGENOM" id="CLU_003703_5_1_1"/>
<dbReference type="InterPro" id="IPR040521">
    <property type="entry name" value="KDZ"/>
</dbReference>